<feature type="region of interest" description="Disordered" evidence="1">
    <location>
        <begin position="154"/>
        <end position="287"/>
    </location>
</feature>
<organism evidence="2 4">
    <name type="scientific">Pristionchus mayeri</name>
    <dbReference type="NCBI Taxonomy" id="1317129"/>
    <lineage>
        <taxon>Eukaryota</taxon>
        <taxon>Metazoa</taxon>
        <taxon>Ecdysozoa</taxon>
        <taxon>Nematoda</taxon>
        <taxon>Chromadorea</taxon>
        <taxon>Rhabditida</taxon>
        <taxon>Rhabditina</taxon>
        <taxon>Diplogasteromorpha</taxon>
        <taxon>Diplogasteroidea</taxon>
        <taxon>Neodiplogasteridae</taxon>
        <taxon>Pristionchus</taxon>
    </lineage>
</organism>
<protein>
    <submittedName>
        <fullName evidence="2">Uncharacterized protein</fullName>
    </submittedName>
</protein>
<dbReference type="AlphaFoldDB" id="A0AAN5DC00"/>
<proteinExistence type="predicted"/>
<feature type="compositionally biased region" description="Acidic residues" evidence="1">
    <location>
        <begin position="277"/>
        <end position="287"/>
    </location>
</feature>
<dbReference type="EMBL" id="BTRK01000006">
    <property type="protein sequence ID" value="GMR59109.1"/>
    <property type="molecule type" value="Genomic_DNA"/>
</dbReference>
<feature type="compositionally biased region" description="Low complexity" evidence="1">
    <location>
        <begin position="217"/>
        <end position="230"/>
    </location>
</feature>
<reference evidence="4" key="1">
    <citation type="submission" date="2022-10" db="EMBL/GenBank/DDBJ databases">
        <title>Genome assembly of Pristionchus species.</title>
        <authorList>
            <person name="Yoshida K."/>
            <person name="Sommer R.J."/>
        </authorList>
    </citation>
    <scope>NUCLEOTIDE SEQUENCE [LARGE SCALE GENOMIC DNA]</scope>
    <source>
        <strain evidence="3 4">RS5460</strain>
    </source>
</reference>
<feature type="non-terminal residue" evidence="2">
    <location>
        <position position="1"/>
    </location>
</feature>
<keyword evidence="4" id="KW-1185">Reference proteome</keyword>
<feature type="compositionally biased region" description="Acidic residues" evidence="1">
    <location>
        <begin position="169"/>
        <end position="179"/>
    </location>
</feature>
<accession>A0AAN5DC00</accession>
<dbReference type="Proteomes" id="UP001328107">
    <property type="component" value="Unassembled WGS sequence"/>
</dbReference>
<name>A0AAN5DC00_9BILA</name>
<feature type="compositionally biased region" description="Basic and acidic residues" evidence="1">
    <location>
        <begin position="255"/>
        <end position="264"/>
    </location>
</feature>
<evidence type="ECO:0000313" key="4">
    <source>
        <dbReference type="Proteomes" id="UP001328107"/>
    </source>
</evidence>
<evidence type="ECO:0000256" key="1">
    <source>
        <dbReference type="SAM" id="MobiDB-lite"/>
    </source>
</evidence>
<reference evidence="2" key="2">
    <citation type="submission" date="2023-06" db="EMBL/GenBank/DDBJ databases">
        <title>Genome assembly of Pristionchus species.</title>
        <authorList>
            <person name="Yoshida K."/>
            <person name="Sommer R.J."/>
        </authorList>
    </citation>
    <scope>NUCLEOTIDE SEQUENCE</scope>
    <source>
        <strain evidence="2 4">RS5460</strain>
    </source>
</reference>
<evidence type="ECO:0000313" key="3">
    <source>
        <dbReference type="EMBL" id="GMR63237.1"/>
    </source>
</evidence>
<sequence>RMSDSSGPPATPALNQESNRPGVQWYDSPLSFHRRVKSDIPKNSSEMEEDPFFGKKMESEESSNSCDGFNARLPFSSRKFRRRLRPSTVSEIWNGREREGKIDGEEMLEQMDDEASSPASSVSFQANRGDVIELGRRSIQLLQSRCTVIADTEDCDITTPKRKRRMGEEEKEDNEEEDENRGNMSGVTLLTPSLSRGSDSKRGCALGAANGIGAPLSSVSSSSVSIDSSILTPRRVSGGRTYKRDELVDTPESSLKGEKKEDKKAIRRAKYGHYPDFDSDDSFYDSE</sequence>
<feature type="compositionally biased region" description="Polar residues" evidence="1">
    <location>
        <begin position="182"/>
        <end position="197"/>
    </location>
</feature>
<gene>
    <name evidence="2" type="ORF">PMAYCL1PPCAC_29304</name>
    <name evidence="3" type="ORF">PMAYCL1PPCAC_33432</name>
</gene>
<feature type="compositionally biased region" description="Polar residues" evidence="1">
    <location>
        <begin position="1"/>
        <end position="21"/>
    </location>
</feature>
<comment type="caution">
    <text evidence="2">The sequence shown here is derived from an EMBL/GenBank/DDBJ whole genome shotgun (WGS) entry which is preliminary data.</text>
</comment>
<evidence type="ECO:0000313" key="2">
    <source>
        <dbReference type="EMBL" id="GMR59109.1"/>
    </source>
</evidence>
<dbReference type="EMBL" id="BTRK01000029">
    <property type="protein sequence ID" value="GMR63237.1"/>
    <property type="molecule type" value="Genomic_DNA"/>
</dbReference>
<feature type="region of interest" description="Disordered" evidence="1">
    <location>
        <begin position="1"/>
        <end position="68"/>
    </location>
</feature>